<name>A0A167HT52_9BURK</name>
<dbReference type="KEGG" id="hyl:LPB072_11690"/>
<dbReference type="GO" id="GO:0016020">
    <property type="term" value="C:membrane"/>
    <property type="evidence" value="ECO:0007669"/>
    <property type="project" value="InterPro"/>
</dbReference>
<dbReference type="Proteomes" id="UP000185657">
    <property type="component" value="Unassembled WGS sequence"/>
</dbReference>
<feature type="domain" description="Transglycosylase SLT" evidence="2">
    <location>
        <begin position="107"/>
        <end position="211"/>
    </location>
</feature>
<dbReference type="InterPro" id="IPR000189">
    <property type="entry name" value="Transglyc_AS"/>
</dbReference>
<evidence type="ECO:0000313" key="3">
    <source>
        <dbReference type="EMBL" id="AOW13414.1"/>
    </source>
</evidence>
<proteinExistence type="inferred from homology"/>
<accession>A0A167HT52</accession>
<dbReference type="EMBL" id="LVWD01000013">
    <property type="protein sequence ID" value="OAD41702.1"/>
    <property type="molecule type" value="Genomic_DNA"/>
</dbReference>
<dbReference type="SUPFAM" id="SSF53955">
    <property type="entry name" value="Lysozyme-like"/>
    <property type="match status" value="1"/>
</dbReference>
<dbReference type="EMBL" id="CP017476">
    <property type="protein sequence ID" value="AOW13414.1"/>
    <property type="molecule type" value="Genomic_DNA"/>
</dbReference>
<dbReference type="CDD" id="cd13401">
    <property type="entry name" value="Slt70-like"/>
    <property type="match status" value="1"/>
</dbReference>
<dbReference type="InterPro" id="IPR008258">
    <property type="entry name" value="Transglycosylase_SLT_dom_1"/>
</dbReference>
<organism evidence="3 6">
    <name type="scientific">Hydrogenophaga crassostreae</name>
    <dbReference type="NCBI Taxonomy" id="1763535"/>
    <lineage>
        <taxon>Bacteria</taxon>
        <taxon>Pseudomonadati</taxon>
        <taxon>Pseudomonadota</taxon>
        <taxon>Betaproteobacteria</taxon>
        <taxon>Burkholderiales</taxon>
        <taxon>Comamonadaceae</taxon>
        <taxon>Hydrogenophaga</taxon>
    </lineage>
</organism>
<dbReference type="Pfam" id="PF01464">
    <property type="entry name" value="SLT"/>
    <property type="match status" value="1"/>
</dbReference>
<protein>
    <recommendedName>
        <fullName evidence="2">Transglycosylase SLT domain-containing protein</fullName>
    </recommendedName>
</protein>
<dbReference type="PROSITE" id="PS00922">
    <property type="entry name" value="TRANSGLYCOSYLASE"/>
    <property type="match status" value="1"/>
</dbReference>
<dbReference type="AlphaFoldDB" id="A0A167HT52"/>
<dbReference type="InterPro" id="IPR023346">
    <property type="entry name" value="Lysozyme-like_dom_sf"/>
</dbReference>
<gene>
    <name evidence="3" type="ORF">LPB072_11690</name>
    <name evidence="4" type="ORF">LPB72_10310</name>
</gene>
<dbReference type="GO" id="GO:0008933">
    <property type="term" value="F:peptidoglycan lytic transglycosylase activity"/>
    <property type="evidence" value="ECO:0007669"/>
    <property type="project" value="InterPro"/>
</dbReference>
<evidence type="ECO:0000256" key="1">
    <source>
        <dbReference type="ARBA" id="ARBA00007734"/>
    </source>
</evidence>
<reference evidence="3 6" key="2">
    <citation type="submission" date="2016-10" db="EMBL/GenBank/DDBJ databases">
        <title>Hydorgenophaga sp. LPB0072 isolated from gastropod.</title>
        <authorList>
            <person name="Kim E."/>
            <person name="Yi H."/>
        </authorList>
    </citation>
    <scope>NUCLEOTIDE SEQUENCE [LARGE SCALE GENOMIC DNA]</scope>
    <source>
        <strain evidence="3 6">LPB0072</strain>
    </source>
</reference>
<evidence type="ECO:0000313" key="6">
    <source>
        <dbReference type="Proteomes" id="UP000185680"/>
    </source>
</evidence>
<comment type="similarity">
    <text evidence="1">Belongs to the transglycosylase Slt family.</text>
</comment>
<sequence length="244" mass="25895">MALVAVGAQAQAEGSAWLDARQDSKIIYPTSAATARHPSAPSVTTHSVVQGETKTIWPKALSDSEREKVTRRLLPLAFVPMSVQPEVASVGTAAGRVTPLMLKTLMQAADRFGVDAYLIKAVIHAESAFNPRARSPKNAIGLMQVLPGTARDLGLSAQPSASVEQLLTDPRVSIVVGTKYLAEQLERFGGNVELAVAAYNAGPGAVINAGNKIPPYAETRAYVKRVLGLARGYRQRQSLQGVQA</sequence>
<reference evidence="4 5" key="1">
    <citation type="submission" date="2016-02" db="EMBL/GenBank/DDBJ databases">
        <title>Draft genome sequence of Hydrogenophaga sp. LPB0072.</title>
        <authorList>
            <person name="Shin S.-K."/>
            <person name="Yi H."/>
        </authorList>
    </citation>
    <scope>NUCLEOTIDE SEQUENCE [LARGE SCALE GENOMIC DNA]</scope>
    <source>
        <strain evidence="4 5">LPB0072</strain>
    </source>
</reference>
<dbReference type="STRING" id="1763535.LPB072_11690"/>
<evidence type="ECO:0000313" key="5">
    <source>
        <dbReference type="Proteomes" id="UP000185657"/>
    </source>
</evidence>
<dbReference type="Gene3D" id="1.10.530.10">
    <property type="match status" value="1"/>
</dbReference>
<dbReference type="PANTHER" id="PTHR37423:SF2">
    <property type="entry name" value="MEMBRANE-BOUND LYTIC MUREIN TRANSGLYCOSYLASE C"/>
    <property type="match status" value="1"/>
</dbReference>
<evidence type="ECO:0000259" key="2">
    <source>
        <dbReference type="Pfam" id="PF01464"/>
    </source>
</evidence>
<dbReference type="PANTHER" id="PTHR37423">
    <property type="entry name" value="SOLUBLE LYTIC MUREIN TRANSGLYCOSYLASE-RELATED"/>
    <property type="match status" value="1"/>
</dbReference>
<keyword evidence="5" id="KW-1185">Reference proteome</keyword>
<evidence type="ECO:0000313" key="4">
    <source>
        <dbReference type="EMBL" id="OAD41702.1"/>
    </source>
</evidence>
<dbReference type="Proteomes" id="UP000185680">
    <property type="component" value="Chromosome"/>
</dbReference>
<dbReference type="GO" id="GO:0000270">
    <property type="term" value="P:peptidoglycan metabolic process"/>
    <property type="evidence" value="ECO:0007669"/>
    <property type="project" value="InterPro"/>
</dbReference>